<dbReference type="Pfam" id="PF04847">
    <property type="entry name" value="Calcipressin"/>
    <property type="match status" value="1"/>
</dbReference>
<organism evidence="3 4">
    <name type="scientific">Lactarius akahatsu</name>
    <dbReference type="NCBI Taxonomy" id="416441"/>
    <lineage>
        <taxon>Eukaryota</taxon>
        <taxon>Fungi</taxon>
        <taxon>Dikarya</taxon>
        <taxon>Basidiomycota</taxon>
        <taxon>Agaricomycotina</taxon>
        <taxon>Agaricomycetes</taxon>
        <taxon>Russulales</taxon>
        <taxon>Russulaceae</taxon>
        <taxon>Lactarius</taxon>
    </lineage>
</organism>
<dbReference type="GO" id="GO:0005634">
    <property type="term" value="C:nucleus"/>
    <property type="evidence" value="ECO:0007669"/>
    <property type="project" value="TreeGrafter"/>
</dbReference>
<accession>A0AAD4LHV6</accession>
<keyword evidence="4" id="KW-1185">Reference proteome</keyword>
<dbReference type="EMBL" id="JAKELL010000026">
    <property type="protein sequence ID" value="KAH8991548.1"/>
    <property type="molecule type" value="Genomic_DNA"/>
</dbReference>
<dbReference type="InterPro" id="IPR035979">
    <property type="entry name" value="RBD_domain_sf"/>
</dbReference>
<dbReference type="InterPro" id="IPR012677">
    <property type="entry name" value="Nucleotide-bd_a/b_plait_sf"/>
</dbReference>
<feature type="region of interest" description="Disordered" evidence="2">
    <location>
        <begin position="1"/>
        <end position="26"/>
    </location>
</feature>
<evidence type="ECO:0000313" key="3">
    <source>
        <dbReference type="EMBL" id="KAH8991548.1"/>
    </source>
</evidence>
<dbReference type="InterPro" id="IPR006931">
    <property type="entry name" value="Calcipressin"/>
</dbReference>
<name>A0AAD4LHV6_9AGAM</name>
<dbReference type="Gene3D" id="3.30.70.330">
    <property type="match status" value="1"/>
</dbReference>
<dbReference type="GO" id="GO:0019722">
    <property type="term" value="P:calcium-mediated signaling"/>
    <property type="evidence" value="ECO:0007669"/>
    <property type="project" value="InterPro"/>
</dbReference>
<reference evidence="3" key="1">
    <citation type="submission" date="2022-01" db="EMBL/GenBank/DDBJ databases">
        <title>Comparative genomics reveals a dynamic genome evolution in the ectomycorrhizal milk-cap (Lactarius) mushrooms.</title>
        <authorList>
            <consortium name="DOE Joint Genome Institute"/>
            <person name="Lebreton A."/>
            <person name="Tang N."/>
            <person name="Kuo A."/>
            <person name="LaButti K."/>
            <person name="Drula E."/>
            <person name="Barry K."/>
            <person name="Clum A."/>
            <person name="Lipzen A."/>
            <person name="Mousain D."/>
            <person name="Ng V."/>
            <person name="Wang R."/>
            <person name="Wang X."/>
            <person name="Dai Y."/>
            <person name="Henrissat B."/>
            <person name="Grigoriev I.V."/>
            <person name="Guerin-Laguette A."/>
            <person name="Yu F."/>
            <person name="Martin F.M."/>
        </authorList>
    </citation>
    <scope>NUCLEOTIDE SEQUENCE</scope>
    <source>
        <strain evidence="3">QP</strain>
    </source>
</reference>
<dbReference type="GO" id="GO:0005737">
    <property type="term" value="C:cytoplasm"/>
    <property type="evidence" value="ECO:0007669"/>
    <property type="project" value="TreeGrafter"/>
</dbReference>
<sequence length="263" mass="28826">MPGLIHDMDSSPNMAELPTPTEDSKRTNTLVLTQLPTPFFHPRVMDALRDHFAAHGKIRAWAPLRTFARVIVVYESEDSADEAKTHSDGLHIDATPETPAFVLRAFRADPTPQTPPGGAHLRPPAIEKNFLISPPGSPPVGWEHVAEEPPNSTPLAEDLIAALRKLQLTAGTAAGGREMLLDPEDGAGIGVYVEDCDMMEQGLDEEPDWVYGEDNPSRLVYKPIPTASPTTNTPCDRDASFKFAVFGMYPDQYYFFRGICSLG</sequence>
<dbReference type="AlphaFoldDB" id="A0AAD4LHV6"/>
<dbReference type="Proteomes" id="UP001201163">
    <property type="component" value="Unassembled WGS sequence"/>
</dbReference>
<dbReference type="GO" id="GO:0003676">
    <property type="term" value="F:nucleic acid binding"/>
    <property type="evidence" value="ECO:0007669"/>
    <property type="project" value="InterPro"/>
</dbReference>
<proteinExistence type="inferred from homology"/>
<evidence type="ECO:0000256" key="1">
    <source>
        <dbReference type="ARBA" id="ARBA00008209"/>
    </source>
</evidence>
<protein>
    <submittedName>
        <fullName evidence="3">Calcipressin-domain-containing protein</fullName>
    </submittedName>
</protein>
<dbReference type="PANTHER" id="PTHR10300:SF14">
    <property type="entry name" value="PROTEIN SARAH"/>
    <property type="match status" value="1"/>
</dbReference>
<dbReference type="SUPFAM" id="SSF54928">
    <property type="entry name" value="RNA-binding domain, RBD"/>
    <property type="match status" value="1"/>
</dbReference>
<comment type="caution">
    <text evidence="3">The sequence shown here is derived from an EMBL/GenBank/DDBJ whole genome shotgun (WGS) entry which is preliminary data.</text>
</comment>
<evidence type="ECO:0000256" key="2">
    <source>
        <dbReference type="SAM" id="MobiDB-lite"/>
    </source>
</evidence>
<evidence type="ECO:0000313" key="4">
    <source>
        <dbReference type="Proteomes" id="UP001201163"/>
    </source>
</evidence>
<gene>
    <name evidence="3" type="ORF">EDB92DRAFT_1798213</name>
</gene>
<dbReference type="GO" id="GO:0008597">
    <property type="term" value="F:calcium-dependent protein serine/threonine phosphatase regulator activity"/>
    <property type="evidence" value="ECO:0007669"/>
    <property type="project" value="TreeGrafter"/>
</dbReference>
<dbReference type="PANTHER" id="PTHR10300">
    <property type="entry name" value="CALCIPRESSIN"/>
    <property type="match status" value="1"/>
</dbReference>
<comment type="similarity">
    <text evidence="1">Belongs to the RCAN family.</text>
</comment>